<feature type="region of interest" description="Disordered" evidence="3">
    <location>
        <begin position="403"/>
        <end position="441"/>
    </location>
</feature>
<organism evidence="5 6">
    <name type="scientific">Coemansia aciculifera</name>
    <dbReference type="NCBI Taxonomy" id="417176"/>
    <lineage>
        <taxon>Eukaryota</taxon>
        <taxon>Fungi</taxon>
        <taxon>Fungi incertae sedis</taxon>
        <taxon>Zoopagomycota</taxon>
        <taxon>Kickxellomycotina</taxon>
        <taxon>Kickxellomycetes</taxon>
        <taxon>Kickxellales</taxon>
        <taxon>Kickxellaceae</taxon>
        <taxon>Coemansia</taxon>
    </lineage>
</organism>
<evidence type="ECO:0000256" key="3">
    <source>
        <dbReference type="SAM" id="MobiDB-lite"/>
    </source>
</evidence>
<evidence type="ECO:0000313" key="6">
    <source>
        <dbReference type="Proteomes" id="UP001140074"/>
    </source>
</evidence>
<comment type="caution">
    <text evidence="5">The sequence shown here is derived from an EMBL/GenBank/DDBJ whole genome shotgun (WGS) entry which is preliminary data.</text>
</comment>
<feature type="compositionally biased region" description="Low complexity" evidence="3">
    <location>
        <begin position="421"/>
        <end position="434"/>
    </location>
</feature>
<name>A0A9W8IPU2_9FUNG</name>
<dbReference type="SMART" id="SM00322">
    <property type="entry name" value="KH"/>
    <property type="match status" value="3"/>
</dbReference>
<dbReference type="CDD" id="cd00105">
    <property type="entry name" value="KH-I"/>
    <property type="match status" value="1"/>
</dbReference>
<keyword evidence="6" id="KW-1185">Reference proteome</keyword>
<feature type="compositionally biased region" description="Basic and acidic residues" evidence="3">
    <location>
        <begin position="107"/>
        <end position="122"/>
    </location>
</feature>
<evidence type="ECO:0000256" key="1">
    <source>
        <dbReference type="ARBA" id="ARBA00022737"/>
    </source>
</evidence>
<feature type="region of interest" description="Disordered" evidence="3">
    <location>
        <begin position="1"/>
        <end position="122"/>
    </location>
</feature>
<reference evidence="5" key="1">
    <citation type="submission" date="2022-07" db="EMBL/GenBank/DDBJ databases">
        <title>Phylogenomic reconstructions and comparative analyses of Kickxellomycotina fungi.</title>
        <authorList>
            <person name="Reynolds N.K."/>
            <person name="Stajich J.E."/>
            <person name="Barry K."/>
            <person name="Grigoriev I.V."/>
            <person name="Crous P."/>
            <person name="Smith M.E."/>
        </authorList>
    </citation>
    <scope>NUCLEOTIDE SEQUENCE</scope>
    <source>
        <strain evidence="5">RSA 476</strain>
    </source>
</reference>
<dbReference type="AlphaFoldDB" id="A0A9W8IPU2"/>
<proteinExistence type="predicted"/>
<keyword evidence="1" id="KW-0677">Repeat</keyword>
<evidence type="ECO:0000313" key="5">
    <source>
        <dbReference type="EMBL" id="KAJ2864493.1"/>
    </source>
</evidence>
<accession>A0A9W8IPU2</accession>
<sequence length="544" mass="58623">MSEESRNSQSPVEQTVEHPSEEQPPSSPPADEQPEQNGEEQTEYASIGAPNSVDMTDAMTKARAIAAKLGSMQRPPPAAQTLGDDAYESRAGDEERDQDRYRRRRSASPDRGYKRGRGDSRSRRFEVEPAFGESSQVEFMVPAALVGLIIGRSGSNLRGIEQQHGVRIQMNADFDKRDTERKITIEGSASASERARLDIMDFIDRHQTSRPPAYAEQAPQAGGMTTILVPSSKVGLIIGRGGENIRDIQFSSGARVQVQPDSGRGGLERPIQLIGAPEQIEAARARIMEIVSSERGPGGPPGPRGGQEYGGSSYGAPQRSAYGQPPMDRGTPQGGHVEEMQIPADAVGIIIGRGGETIKQLQQASGARIQIIQGSDRSAPFKPVTISGDHGACMRARRMIEEKVDSAQDRQGGSSGGYGGRSSQYGGNAGYEQRGSGGYGGQHAGGYNGGYSEVNDPAAMEQKAWGQQQQYYGSGQPSAQYGSAYQQGYQAQAVEQPQPQQWTNQMTADHYAQYAATNPEYAQYADYYRKLAEKDPNGIVPSGN</sequence>
<feature type="domain" description="K Homology" evidence="4">
    <location>
        <begin position="334"/>
        <end position="405"/>
    </location>
</feature>
<dbReference type="PANTHER" id="PTHR10288">
    <property type="entry name" value="KH DOMAIN CONTAINING RNA BINDING PROTEIN"/>
    <property type="match status" value="1"/>
</dbReference>
<dbReference type="Proteomes" id="UP001140074">
    <property type="component" value="Unassembled WGS sequence"/>
</dbReference>
<dbReference type="GO" id="GO:0003723">
    <property type="term" value="F:RNA binding"/>
    <property type="evidence" value="ECO:0007669"/>
    <property type="project" value="UniProtKB-UniRule"/>
</dbReference>
<dbReference type="InterPro" id="IPR004087">
    <property type="entry name" value="KH_dom"/>
</dbReference>
<feature type="region of interest" description="Disordered" evidence="3">
    <location>
        <begin position="292"/>
        <end position="336"/>
    </location>
</feature>
<feature type="domain" description="K Homology" evidence="4">
    <location>
        <begin position="221"/>
        <end position="292"/>
    </location>
</feature>
<dbReference type="InterPro" id="IPR036612">
    <property type="entry name" value="KH_dom_type_1_sf"/>
</dbReference>
<dbReference type="Pfam" id="PF00013">
    <property type="entry name" value="KH_1"/>
    <property type="match status" value="3"/>
</dbReference>
<feature type="compositionally biased region" description="Gly residues" evidence="3">
    <location>
        <begin position="304"/>
        <end position="313"/>
    </location>
</feature>
<keyword evidence="2" id="KW-0694">RNA-binding</keyword>
<dbReference type="PROSITE" id="PS50084">
    <property type="entry name" value="KH_TYPE_1"/>
    <property type="match status" value="3"/>
</dbReference>
<feature type="compositionally biased region" description="Acidic residues" evidence="3">
    <location>
        <begin position="32"/>
        <end position="42"/>
    </location>
</feature>
<dbReference type="InterPro" id="IPR004088">
    <property type="entry name" value="KH_dom_type_1"/>
</dbReference>
<feature type="domain" description="K Homology" evidence="4">
    <location>
        <begin position="133"/>
        <end position="204"/>
    </location>
</feature>
<feature type="compositionally biased region" description="Basic and acidic residues" evidence="3">
    <location>
        <begin position="87"/>
        <end position="100"/>
    </location>
</feature>
<evidence type="ECO:0000256" key="2">
    <source>
        <dbReference type="PROSITE-ProRule" id="PRU00117"/>
    </source>
</evidence>
<dbReference type="SUPFAM" id="SSF54791">
    <property type="entry name" value="Eukaryotic type KH-domain (KH-domain type I)"/>
    <property type="match status" value="3"/>
</dbReference>
<gene>
    <name evidence="5" type="ORF">GGH94_002882</name>
</gene>
<evidence type="ECO:0000259" key="4">
    <source>
        <dbReference type="SMART" id="SM00322"/>
    </source>
</evidence>
<dbReference type="Gene3D" id="3.30.1370.10">
    <property type="entry name" value="K Homology domain, type 1"/>
    <property type="match status" value="3"/>
</dbReference>
<protein>
    <recommendedName>
        <fullName evidence="4">K Homology domain-containing protein</fullName>
    </recommendedName>
</protein>
<dbReference type="EMBL" id="JANBUY010000086">
    <property type="protein sequence ID" value="KAJ2864493.1"/>
    <property type="molecule type" value="Genomic_DNA"/>
</dbReference>